<gene>
    <name evidence="6" type="ORF">JWS13_05645</name>
</gene>
<proteinExistence type="predicted"/>
<feature type="region of interest" description="Disordered" evidence="4">
    <location>
        <begin position="477"/>
        <end position="502"/>
    </location>
</feature>
<feature type="domain" description="Histidine kinase/HSP90-like ATPase" evidence="5">
    <location>
        <begin position="399"/>
        <end position="495"/>
    </location>
</feature>
<dbReference type="InterPro" id="IPR003018">
    <property type="entry name" value="GAF"/>
</dbReference>
<dbReference type="SUPFAM" id="SSF55781">
    <property type="entry name" value="GAF domain-like"/>
    <property type="match status" value="1"/>
</dbReference>
<dbReference type="InterPro" id="IPR011712">
    <property type="entry name" value="Sig_transdc_His_kin_sub3_dim/P"/>
</dbReference>
<dbReference type="RefSeq" id="WP_206004894.1">
    <property type="nucleotide sequence ID" value="NZ_CP070619.1"/>
</dbReference>
<reference evidence="6 7" key="1">
    <citation type="journal article" date="2021" name="Microbiol. Resour. Announc.">
        <title>Complete Genome Sequences of Two Rhodococcus sp. Strains with Large and Linear Chromosomes, Isolated from Apple Rhizosphere.</title>
        <authorList>
            <person name="Benning S."/>
            <person name="Brugnone N."/>
            <person name="Siani R."/>
            <person name="Kublik S."/>
            <person name="Schloter M."/>
            <person name="Rad V."/>
        </authorList>
    </citation>
    <scope>NUCLEOTIDE SEQUENCE [LARGE SCALE GENOMIC DNA]</scope>
    <source>
        <strain evidence="6 7">R79</strain>
    </source>
</reference>
<accession>A0A974VZI7</accession>
<dbReference type="InterPro" id="IPR000014">
    <property type="entry name" value="PAS"/>
</dbReference>
<keyword evidence="1" id="KW-0808">Transferase</keyword>
<dbReference type="PANTHER" id="PTHR24421">
    <property type="entry name" value="NITRATE/NITRITE SENSOR PROTEIN NARX-RELATED"/>
    <property type="match status" value="1"/>
</dbReference>
<keyword evidence="3" id="KW-0902">Two-component regulatory system</keyword>
<dbReference type="Pfam" id="PF13185">
    <property type="entry name" value="GAF_2"/>
    <property type="match status" value="1"/>
</dbReference>
<dbReference type="Gene3D" id="3.30.565.10">
    <property type="entry name" value="Histidine kinase-like ATPase, C-terminal domain"/>
    <property type="match status" value="1"/>
</dbReference>
<dbReference type="InterPro" id="IPR036890">
    <property type="entry name" value="HATPase_C_sf"/>
</dbReference>
<dbReference type="Pfam" id="PF13188">
    <property type="entry name" value="PAS_8"/>
    <property type="match status" value="1"/>
</dbReference>
<dbReference type="CDD" id="cd16917">
    <property type="entry name" value="HATPase_UhpB-NarQ-NarX-like"/>
    <property type="match status" value="1"/>
</dbReference>
<dbReference type="Pfam" id="PF07730">
    <property type="entry name" value="HisKA_3"/>
    <property type="match status" value="1"/>
</dbReference>
<keyword evidence="7" id="KW-1185">Reference proteome</keyword>
<evidence type="ECO:0000256" key="2">
    <source>
        <dbReference type="ARBA" id="ARBA00022777"/>
    </source>
</evidence>
<keyword evidence="2" id="KW-0418">Kinase</keyword>
<evidence type="ECO:0000256" key="1">
    <source>
        <dbReference type="ARBA" id="ARBA00022679"/>
    </source>
</evidence>
<dbReference type="EMBL" id="CP070619">
    <property type="protein sequence ID" value="QSE88141.1"/>
    <property type="molecule type" value="Genomic_DNA"/>
</dbReference>
<dbReference type="SUPFAM" id="SSF55874">
    <property type="entry name" value="ATPase domain of HSP90 chaperone/DNA topoisomerase II/histidine kinase"/>
    <property type="match status" value="1"/>
</dbReference>
<dbReference type="Gene3D" id="3.30.450.40">
    <property type="match status" value="1"/>
</dbReference>
<evidence type="ECO:0000313" key="6">
    <source>
        <dbReference type="EMBL" id="QSE88141.1"/>
    </source>
</evidence>
<dbReference type="Gene3D" id="1.20.5.1930">
    <property type="match status" value="1"/>
</dbReference>
<reference evidence="6 7" key="2">
    <citation type="journal article" date="2022" name="Arch. Microbiol.">
        <title>Rhodococcus pseudokoreensis sp. nov. isolated from the rhizosphere of young M26 apple rootstocks.</title>
        <authorList>
            <person name="Kampfer P."/>
            <person name="Glaeser S.P."/>
            <person name="Blom J."/>
            <person name="Wolf J."/>
            <person name="Benning S."/>
            <person name="Schloter M."/>
            <person name="Neumann-Schaal M."/>
        </authorList>
    </citation>
    <scope>NUCLEOTIDE SEQUENCE [LARGE SCALE GENOMIC DNA]</scope>
    <source>
        <strain evidence="6 7">R79</strain>
    </source>
</reference>
<evidence type="ECO:0000313" key="7">
    <source>
        <dbReference type="Proteomes" id="UP000662986"/>
    </source>
</evidence>
<dbReference type="Proteomes" id="UP000662986">
    <property type="component" value="Chromosome"/>
</dbReference>
<organism evidence="6 7">
    <name type="scientific">Rhodococcus pseudokoreensis</name>
    <dbReference type="NCBI Taxonomy" id="2811421"/>
    <lineage>
        <taxon>Bacteria</taxon>
        <taxon>Bacillati</taxon>
        <taxon>Actinomycetota</taxon>
        <taxon>Actinomycetes</taxon>
        <taxon>Mycobacteriales</taxon>
        <taxon>Nocardiaceae</taxon>
        <taxon>Rhodococcus</taxon>
    </lineage>
</organism>
<dbReference type="SMART" id="SM00387">
    <property type="entry name" value="HATPase_c"/>
    <property type="match status" value="1"/>
</dbReference>
<evidence type="ECO:0000259" key="5">
    <source>
        <dbReference type="SMART" id="SM00387"/>
    </source>
</evidence>
<evidence type="ECO:0000256" key="4">
    <source>
        <dbReference type="SAM" id="MobiDB-lite"/>
    </source>
</evidence>
<dbReference type="InterPro" id="IPR050482">
    <property type="entry name" value="Sensor_HK_TwoCompSys"/>
</dbReference>
<sequence>MNGRSIVDAIAIGVAVVDDAGRFVSTNSAGAVMLGAKDTGELLGVQSPFDIGADPAGADTEADAAAERVGYWDVGLEDFVTLSYQVGSAVAGGTVVTYRDVTDQRRQQGRVAALARTAANMASQHSVATVLDAMAWEVQQSEGVAATQFITVAPASRRLQVMGAAGFSEVHTFFDLLMASHRRGATLATYEVMDSGRQIVYPNRKAAMLADPNWQPLHEYVSQIEWDDFVCTPLVTRGKAVGVLNVYMEPSYHAGQTMLDFFTAMADQASLAIDYATLLERDRIAVRREERKRLARDLHDSVVQQVFSIGMQARALERMGAKAPEPLATDIARIAAEVAELSLAVQHDLRGVVLALQPSMSAEMGLSAALQLLVEKITRRTDIRIELSVGPELDEDDTDFIEDVYQVVSESLHNAVKHAAPSTVAVSVDVSEGPRLVRVDIIDDGTGLTAAASTTDGYGLTSMRDRVGRWSGQLHVTTNDSGRGTHVSASLVPPPPHPAHRK</sequence>
<evidence type="ECO:0000256" key="3">
    <source>
        <dbReference type="ARBA" id="ARBA00023012"/>
    </source>
</evidence>
<dbReference type="Pfam" id="PF02518">
    <property type="entry name" value="HATPase_c"/>
    <property type="match status" value="1"/>
</dbReference>
<feature type="compositionally biased region" description="Pro residues" evidence="4">
    <location>
        <begin position="492"/>
        <end position="502"/>
    </location>
</feature>
<name>A0A974VZI7_9NOCA</name>
<protein>
    <submittedName>
        <fullName evidence="6">GAF domain-containing protein</fullName>
    </submittedName>
</protein>
<dbReference type="PANTHER" id="PTHR24421:SF58">
    <property type="entry name" value="SIGNAL TRANSDUCTION HISTIDINE-PROTEIN KINASE_PHOSPHATASE UHPB"/>
    <property type="match status" value="1"/>
</dbReference>
<dbReference type="InterPro" id="IPR029016">
    <property type="entry name" value="GAF-like_dom_sf"/>
</dbReference>
<dbReference type="InterPro" id="IPR003594">
    <property type="entry name" value="HATPase_dom"/>
</dbReference>